<feature type="domain" description="ABC transporter" evidence="17">
    <location>
        <begin position="698"/>
        <end position="1014"/>
    </location>
</feature>
<dbReference type="PROSITE" id="PS00211">
    <property type="entry name" value="ABC_TRANSPORTER_1"/>
    <property type="match status" value="2"/>
</dbReference>
<dbReference type="CDD" id="cd03221">
    <property type="entry name" value="ABCF_EF-3"/>
    <property type="match status" value="2"/>
</dbReference>
<feature type="compositionally biased region" description="Basic residues" evidence="15">
    <location>
        <begin position="1067"/>
        <end position="1076"/>
    </location>
</feature>
<feature type="compositionally biased region" description="Basic and acidic residues" evidence="15">
    <location>
        <begin position="1077"/>
        <end position="1088"/>
    </location>
</feature>
<dbReference type="Proteomes" id="UP000245768">
    <property type="component" value="Unassembled WGS sequence"/>
</dbReference>
<evidence type="ECO:0000256" key="15">
    <source>
        <dbReference type="SAM" id="MobiDB-lite"/>
    </source>
</evidence>
<keyword evidence="7" id="KW-0251">Elongation factor</keyword>
<dbReference type="InterPro" id="IPR011989">
    <property type="entry name" value="ARM-like"/>
</dbReference>
<dbReference type="SMART" id="SM00382">
    <property type="entry name" value="AAA"/>
    <property type="match status" value="2"/>
</dbReference>
<keyword evidence="8" id="KW-0378">Hydrolase</keyword>
<evidence type="ECO:0000259" key="16">
    <source>
        <dbReference type="PROSITE" id="PS50013"/>
    </source>
</evidence>
<comment type="similarity">
    <text evidence="3">Belongs to the ABC transporter superfamily. ABCF family. EF3 subfamily.</text>
</comment>
<dbReference type="GO" id="GO:0016887">
    <property type="term" value="F:ATP hydrolysis activity"/>
    <property type="evidence" value="ECO:0007669"/>
    <property type="project" value="InterPro"/>
</dbReference>
<evidence type="ECO:0000256" key="4">
    <source>
        <dbReference type="ARBA" id="ARBA00022490"/>
    </source>
</evidence>
<keyword evidence="4" id="KW-0963">Cytoplasm</keyword>
<dbReference type="CDD" id="cd18626">
    <property type="entry name" value="CD_eEF3"/>
    <property type="match status" value="1"/>
</dbReference>
<evidence type="ECO:0000256" key="5">
    <source>
        <dbReference type="ARBA" id="ARBA00022737"/>
    </source>
</evidence>
<evidence type="ECO:0000259" key="17">
    <source>
        <dbReference type="PROSITE" id="PS50893"/>
    </source>
</evidence>
<gene>
    <name evidence="18" type="ORF">FA10DRAFT_267715</name>
</gene>
<dbReference type="InterPro" id="IPR017871">
    <property type="entry name" value="ABC_transporter-like_CS"/>
</dbReference>
<feature type="domain" description="Chromo" evidence="16">
    <location>
        <begin position="827"/>
        <end position="888"/>
    </location>
</feature>
<keyword evidence="5" id="KW-0677">Repeat</keyword>
<dbReference type="InParanoid" id="A0A316YJX6"/>
<dbReference type="PROSITE" id="PS50893">
    <property type="entry name" value="ABC_TRANSPORTER_2"/>
    <property type="match status" value="2"/>
</dbReference>
<keyword evidence="9" id="KW-0067">ATP-binding</keyword>
<feature type="compositionally biased region" description="Basic and acidic residues" evidence="15">
    <location>
        <begin position="1099"/>
        <end position="1109"/>
    </location>
</feature>
<dbReference type="GeneID" id="37043943"/>
<dbReference type="RefSeq" id="XP_025376312.1">
    <property type="nucleotide sequence ID" value="XM_025522027.1"/>
</dbReference>
<evidence type="ECO:0000256" key="3">
    <source>
        <dbReference type="ARBA" id="ARBA00011054"/>
    </source>
</evidence>
<dbReference type="InterPro" id="IPR000953">
    <property type="entry name" value="Chromo/chromo_shadow_dom"/>
</dbReference>
<evidence type="ECO:0000256" key="12">
    <source>
        <dbReference type="ARBA" id="ARBA00050030"/>
    </source>
</evidence>
<evidence type="ECO:0000313" key="18">
    <source>
        <dbReference type="EMBL" id="PWN89114.1"/>
    </source>
</evidence>
<dbReference type="InterPro" id="IPR047038">
    <property type="entry name" value="eEF3_chromodomain-like_sf"/>
</dbReference>
<accession>A0A316YJX6</accession>
<dbReference type="EMBL" id="KZ819637">
    <property type="protein sequence ID" value="PWN89114.1"/>
    <property type="molecule type" value="Genomic_DNA"/>
</dbReference>
<comment type="subcellular location">
    <subcellularLocation>
        <location evidence="1">Cytoplasm</location>
        <location evidence="1">Cytosol</location>
    </subcellularLocation>
</comment>
<dbReference type="SUPFAM" id="SSF48371">
    <property type="entry name" value="ARM repeat"/>
    <property type="match status" value="1"/>
</dbReference>
<dbReference type="GO" id="GO:0003746">
    <property type="term" value="F:translation elongation factor activity"/>
    <property type="evidence" value="ECO:0007669"/>
    <property type="project" value="UniProtKB-KW"/>
</dbReference>
<evidence type="ECO:0000256" key="9">
    <source>
        <dbReference type="ARBA" id="ARBA00022840"/>
    </source>
</evidence>
<dbReference type="GO" id="GO:0003723">
    <property type="term" value="F:RNA binding"/>
    <property type="evidence" value="ECO:0007669"/>
    <property type="project" value="UniProtKB-KW"/>
</dbReference>
<dbReference type="PANTHER" id="PTHR19211">
    <property type="entry name" value="ATP-BINDING TRANSPORT PROTEIN-RELATED"/>
    <property type="match status" value="1"/>
</dbReference>
<feature type="compositionally biased region" description="Low complexity" evidence="15">
    <location>
        <begin position="1014"/>
        <end position="1032"/>
    </location>
</feature>
<organism evidence="18 19">
    <name type="scientific">Acaromyces ingoldii</name>
    <dbReference type="NCBI Taxonomy" id="215250"/>
    <lineage>
        <taxon>Eukaryota</taxon>
        <taxon>Fungi</taxon>
        <taxon>Dikarya</taxon>
        <taxon>Basidiomycota</taxon>
        <taxon>Ustilaginomycotina</taxon>
        <taxon>Exobasidiomycetes</taxon>
        <taxon>Exobasidiales</taxon>
        <taxon>Cryptobasidiaceae</taxon>
        <taxon>Acaromyces</taxon>
    </lineage>
</organism>
<dbReference type="InterPro" id="IPR003439">
    <property type="entry name" value="ABC_transporter-like_ATP-bd"/>
</dbReference>
<dbReference type="Pfam" id="PF24984">
    <property type="entry name" value="HEAT_EF3_GNC1"/>
    <property type="match status" value="1"/>
</dbReference>
<dbReference type="Gene3D" id="2.40.50.990">
    <property type="match status" value="1"/>
</dbReference>
<dbReference type="Gene3D" id="1.25.10.10">
    <property type="entry name" value="Leucine-rich Repeat Variant"/>
    <property type="match status" value="1"/>
</dbReference>
<dbReference type="InterPro" id="IPR050611">
    <property type="entry name" value="ABCF"/>
</dbReference>
<dbReference type="InterPro" id="IPR016024">
    <property type="entry name" value="ARM-type_fold"/>
</dbReference>
<dbReference type="Pfam" id="PF00005">
    <property type="entry name" value="ABC_tran"/>
    <property type="match status" value="3"/>
</dbReference>
<feature type="region of interest" description="Disordered" evidence="15">
    <location>
        <begin position="1006"/>
        <end position="1109"/>
    </location>
</feature>
<dbReference type="InterPro" id="IPR027417">
    <property type="entry name" value="P-loop_NTPase"/>
</dbReference>
<protein>
    <recommendedName>
        <fullName evidence="12">Elongation factor 3</fullName>
    </recommendedName>
    <alternativeName>
        <fullName evidence="13">Eukaryotic elongation factor 3</fullName>
    </alternativeName>
</protein>
<evidence type="ECO:0000256" key="8">
    <source>
        <dbReference type="ARBA" id="ARBA00022801"/>
    </source>
</evidence>
<evidence type="ECO:0000256" key="7">
    <source>
        <dbReference type="ARBA" id="ARBA00022768"/>
    </source>
</evidence>
<evidence type="ECO:0000256" key="13">
    <source>
        <dbReference type="ARBA" id="ARBA00050045"/>
    </source>
</evidence>
<dbReference type="FunFam" id="2.40.50.990:FF:000002">
    <property type="entry name" value="mRNA export factor elf1"/>
    <property type="match status" value="1"/>
</dbReference>
<dbReference type="PROSITE" id="PS50077">
    <property type="entry name" value="HEAT_REPEAT"/>
    <property type="match status" value="1"/>
</dbReference>
<proteinExistence type="inferred from homology"/>
<feature type="domain" description="ABC transporter" evidence="17">
    <location>
        <begin position="454"/>
        <end position="671"/>
    </location>
</feature>
<evidence type="ECO:0000256" key="1">
    <source>
        <dbReference type="ARBA" id="ARBA00004514"/>
    </source>
</evidence>
<dbReference type="AlphaFoldDB" id="A0A316YJX6"/>
<dbReference type="InterPro" id="IPR021133">
    <property type="entry name" value="HEAT_type_2"/>
</dbReference>
<keyword evidence="19" id="KW-1185">Reference proteome</keyword>
<evidence type="ECO:0000256" key="6">
    <source>
        <dbReference type="ARBA" id="ARBA00022741"/>
    </source>
</evidence>
<reference evidence="18" key="1">
    <citation type="journal article" date="2018" name="Mol. Biol. Evol.">
        <title>Broad Genomic Sampling Reveals a Smut Pathogenic Ancestry of the Fungal Clade Ustilaginomycotina.</title>
        <authorList>
            <person name="Kijpornyongpan T."/>
            <person name="Mondo S.J."/>
            <person name="Barry K."/>
            <person name="Sandor L."/>
            <person name="Lee J."/>
            <person name="Lipzen A."/>
            <person name="Pangilinan J."/>
            <person name="LaButti K."/>
            <person name="Hainaut M."/>
            <person name="Henrissat B."/>
            <person name="Grigoriev I.V."/>
            <person name="Spatafora J.W."/>
            <person name="Aime M.C."/>
        </authorList>
    </citation>
    <scope>NUCLEOTIDE SEQUENCE [LARGE SCALE GENOMIC DNA]</scope>
    <source>
        <strain evidence="18">MCA 4198</strain>
    </source>
</reference>
<dbReference type="InterPro" id="IPR003593">
    <property type="entry name" value="AAA+_ATPase"/>
</dbReference>
<keyword evidence="6" id="KW-0547">Nucleotide-binding</keyword>
<dbReference type="FunCoup" id="A0A316YJX6">
    <property type="interactions" value="23"/>
</dbReference>
<dbReference type="STRING" id="215250.A0A316YJX6"/>
<dbReference type="PANTHER" id="PTHR19211:SF14">
    <property type="entry name" value="ATP-BINDING CASSETTE SUB-FAMILY F MEMBER 1"/>
    <property type="match status" value="1"/>
</dbReference>
<dbReference type="GO" id="GO:0005524">
    <property type="term" value="F:ATP binding"/>
    <property type="evidence" value="ECO:0007669"/>
    <property type="project" value="UniProtKB-KW"/>
</dbReference>
<dbReference type="OrthoDB" id="2110130at2759"/>
<evidence type="ECO:0000256" key="14">
    <source>
        <dbReference type="PROSITE-ProRule" id="PRU00103"/>
    </source>
</evidence>
<evidence type="ECO:0000313" key="19">
    <source>
        <dbReference type="Proteomes" id="UP000245768"/>
    </source>
</evidence>
<dbReference type="SMART" id="SM00298">
    <property type="entry name" value="CHROMO"/>
    <property type="match status" value="1"/>
</dbReference>
<dbReference type="SUPFAM" id="SSF52540">
    <property type="entry name" value="P-loop containing nucleoside triphosphate hydrolases"/>
    <property type="match status" value="2"/>
</dbReference>
<keyword evidence="10" id="KW-0694">RNA-binding</keyword>
<name>A0A316YJX6_9BASI</name>
<comment type="catalytic activity">
    <reaction evidence="11">
        <text>ATP + H2O = ADP + phosphate + H(+)</text>
        <dbReference type="Rhea" id="RHEA:13065"/>
        <dbReference type="ChEBI" id="CHEBI:15377"/>
        <dbReference type="ChEBI" id="CHEBI:15378"/>
        <dbReference type="ChEBI" id="CHEBI:30616"/>
        <dbReference type="ChEBI" id="CHEBI:43474"/>
        <dbReference type="ChEBI" id="CHEBI:456216"/>
    </reaction>
</comment>
<dbReference type="FunFam" id="3.40.50.300:FF:000193">
    <property type="entry name" value="Probable Elongation factor 3"/>
    <property type="match status" value="1"/>
</dbReference>
<feature type="compositionally biased region" description="Polar residues" evidence="15">
    <location>
        <begin position="1037"/>
        <end position="1054"/>
    </location>
</feature>
<dbReference type="Pfam" id="PF24987">
    <property type="entry name" value="HEAT_EF3_N"/>
    <property type="match status" value="1"/>
</dbReference>
<sequence>MAATTNGVGAAPLLEALLKAPNAEECQVAAEKLATHVNETGFRALDDEGILEGLLKAAKNKKSGFERESAATGLSAVFTKVGGKNSPSPLGAEPWFLPTLPVLLDLHADKGDVVRDAADEAVRSLMTLPPPEAAPEVLATLYEVLESSSTKWQAKVAALKIIGRLAESASEQIGEQLVDLIPHLKNCMSDTKAEVSKQAVKTTTKVCGVIDNNDIRPHLGSLVESMRAPDTVPECIKRLSATTFVAEVTGPALAIMVPLLARALNERNQNVQRQVSIIVENLTKLVRDPHQAVRFLPALTPGVERIAVGASFPEVRDHAQSALDTLKAATKVVGEAKAEEDPKVQFNTAKNEASDRIYKAVAAHVDAKLTDVAKDKWAKIGLDYLAAIITRLADKRIVQQSAWDDVYVLPYLRRVCSSPEGAKAATDALRQQYSELDRQRFGAPEEDDEEISGECLVNIQFSLAYGGLLLLNHTKLRLHRGHRYGVVAANGSGKSTLLKAMRDGKVENYPSEADGLRTVMVEHNQGEGGDMRIVDFVHQDATIAKMGKTIEQVSDALKEVGFDDERRVAPVSSLSGGWKMKLALAKAMLTGADVLLLDEPTNHLDVQSVKWLETYLTSNPNITVLTVSHDSGFLDNVCTDIMHYENKKIKYYPGNLAKFVEKHPEAKSYYTLSTTNAKFTFPPPGSLMGIRSNTRTILKVTDATFTYPGAPKPSLSNASVAVSLSSRVGVLGPNGAGKSTLIKIMTQEMVPQSGKVERHPNLRISTLHQHAFHHLEQHLEKTACQYITWRFQDGHDREISEMATRKVSAEEQEQMDRPITSSTGEKRKIEYIVGRQKLKKSYQYEIKWVGMEHRHNTWIPRERLKELGFDKLLQKFDDFESSREGAGSKELSQKAIRKHLTDIGLNGEIAEHHEMSGLSGGQKVKVVLAAALWNNPQILVLDEPTNFLDREAVAMLATAIREWAGAVVIITHNMQFVEALCTDIWTVEGGRIVDKKKTILATEHFGAAGDDDGASTPGVSTPGGPSTPLPGSKVASRITSKAGTPATSNSNTPAGSDAEDQDMSKLKAAKGKKKKMTRNEKKAQEERRRLRMIKWLNEGGEKPTNSDEE</sequence>
<evidence type="ECO:0000256" key="11">
    <source>
        <dbReference type="ARBA" id="ARBA00049360"/>
    </source>
</evidence>
<keyword evidence="7" id="KW-0648">Protein biosynthesis</keyword>
<feature type="repeat" description="HEAT" evidence="14">
    <location>
        <begin position="99"/>
        <end position="136"/>
    </location>
</feature>
<evidence type="ECO:0000256" key="10">
    <source>
        <dbReference type="ARBA" id="ARBA00022884"/>
    </source>
</evidence>
<comment type="pathway">
    <text evidence="2">Protein biosynthesis; polypeptide chain elongation.</text>
</comment>
<dbReference type="InterPro" id="IPR015688">
    <property type="entry name" value="eEF3_ABC2_chromodomain-like"/>
</dbReference>
<dbReference type="GO" id="GO:0005829">
    <property type="term" value="C:cytosol"/>
    <property type="evidence" value="ECO:0007669"/>
    <property type="project" value="UniProtKB-SubCell"/>
</dbReference>
<dbReference type="Gene3D" id="3.40.50.300">
    <property type="entry name" value="P-loop containing nucleotide triphosphate hydrolases"/>
    <property type="match status" value="2"/>
</dbReference>
<dbReference type="FunFam" id="1.25.10.10:FF:000076">
    <property type="entry name" value="Elongation factor 3"/>
    <property type="match status" value="1"/>
</dbReference>
<dbReference type="PROSITE" id="PS50013">
    <property type="entry name" value="CHROMO_2"/>
    <property type="match status" value="1"/>
</dbReference>
<evidence type="ECO:0000256" key="2">
    <source>
        <dbReference type="ARBA" id="ARBA00004815"/>
    </source>
</evidence>